<reference evidence="1 2" key="1">
    <citation type="journal article" date="2019" name="Sci. Rep.">
        <title>Orb-weaving spider Araneus ventricosus genome elucidates the spidroin gene catalogue.</title>
        <authorList>
            <person name="Kono N."/>
            <person name="Nakamura H."/>
            <person name="Ohtoshi R."/>
            <person name="Moran D.A.P."/>
            <person name="Shinohara A."/>
            <person name="Yoshida Y."/>
            <person name="Fujiwara M."/>
            <person name="Mori M."/>
            <person name="Tomita M."/>
            <person name="Arakawa K."/>
        </authorList>
    </citation>
    <scope>NUCLEOTIDE SEQUENCE [LARGE SCALE GENOMIC DNA]</scope>
</reference>
<organism evidence="1 2">
    <name type="scientific">Araneus ventricosus</name>
    <name type="common">Orbweaver spider</name>
    <name type="synonym">Epeira ventricosa</name>
    <dbReference type="NCBI Taxonomy" id="182803"/>
    <lineage>
        <taxon>Eukaryota</taxon>
        <taxon>Metazoa</taxon>
        <taxon>Ecdysozoa</taxon>
        <taxon>Arthropoda</taxon>
        <taxon>Chelicerata</taxon>
        <taxon>Arachnida</taxon>
        <taxon>Araneae</taxon>
        <taxon>Araneomorphae</taxon>
        <taxon>Entelegynae</taxon>
        <taxon>Araneoidea</taxon>
        <taxon>Araneidae</taxon>
        <taxon>Araneus</taxon>
    </lineage>
</organism>
<evidence type="ECO:0000313" key="2">
    <source>
        <dbReference type="Proteomes" id="UP000499080"/>
    </source>
</evidence>
<protein>
    <submittedName>
        <fullName evidence="1">Uncharacterized protein</fullName>
    </submittedName>
</protein>
<name>A0A4Y2V256_ARAVE</name>
<dbReference type="EMBL" id="BGPR01042208">
    <property type="protein sequence ID" value="GBO18612.1"/>
    <property type="molecule type" value="Genomic_DNA"/>
</dbReference>
<keyword evidence="2" id="KW-1185">Reference proteome</keyword>
<dbReference type="Proteomes" id="UP000499080">
    <property type="component" value="Unassembled WGS sequence"/>
</dbReference>
<comment type="caution">
    <text evidence="1">The sequence shown here is derived from an EMBL/GenBank/DDBJ whole genome shotgun (WGS) entry which is preliminary data.</text>
</comment>
<evidence type="ECO:0000313" key="1">
    <source>
        <dbReference type="EMBL" id="GBO18612.1"/>
    </source>
</evidence>
<gene>
    <name evidence="1" type="ORF">AVEN_55104_1</name>
</gene>
<sequence length="111" mass="12549">MHDAFGAGERVYFTSASLTEQSRCCRVEFRRFAPWGVLLTQICENLKVMSENKSGPESLSLYKETNRKLRLSHISNCRVTVPHTGNVAEMFFSMQPVRDSGEDLLNSSSQT</sequence>
<dbReference type="AlphaFoldDB" id="A0A4Y2V256"/>
<accession>A0A4Y2V256</accession>
<proteinExistence type="predicted"/>